<feature type="transmembrane region" description="Helical" evidence="6">
    <location>
        <begin position="7"/>
        <end position="26"/>
    </location>
</feature>
<dbReference type="PANTHER" id="PTHR31040:SF1">
    <property type="entry name" value="NURIM"/>
    <property type="match status" value="1"/>
</dbReference>
<proteinExistence type="inferred from homology"/>
<feature type="transmembrane region" description="Helical" evidence="6">
    <location>
        <begin position="46"/>
        <end position="67"/>
    </location>
</feature>
<sequence>MNRSAILVYGIISYLIGLVGLVYFLLFVGGWDFLPLHIDSRTSTSWVPAVLINIGLVFLFGLQHSIMARPWFKERLAKVIPSVAERSTYVLVSGLFMIGFCLFWQPVPGTVWSVESPLLVTVLRIIHIAGWLVLIGATFEIDHLELMGLRQVWENFTGRTTPEATFSERYLYGIVRHPIQLGLLMVVWANPHMSKTLYLLAALLTVYIYIGLYFEERALLAKFGDTYYDYSRRVPMLIPFAKVFRRR</sequence>
<keyword evidence="5 6" id="KW-0472">Membrane</keyword>
<protein>
    <submittedName>
        <fullName evidence="7">Membrane protein</fullName>
    </submittedName>
</protein>
<organism evidence="7">
    <name type="scientific">Oceaniferula spumae</name>
    <dbReference type="NCBI Taxonomy" id="2979115"/>
    <lineage>
        <taxon>Bacteria</taxon>
        <taxon>Pseudomonadati</taxon>
        <taxon>Verrucomicrobiota</taxon>
        <taxon>Verrucomicrobiia</taxon>
        <taxon>Verrucomicrobiales</taxon>
        <taxon>Verrucomicrobiaceae</taxon>
        <taxon>Oceaniferula</taxon>
    </lineage>
</organism>
<accession>A0AAT9FMP5</accession>
<gene>
    <name evidence="7" type="ORF">NT6N_22820</name>
</gene>
<evidence type="ECO:0000256" key="4">
    <source>
        <dbReference type="ARBA" id="ARBA00022989"/>
    </source>
</evidence>
<name>A0AAT9FMP5_9BACT</name>
<evidence type="ECO:0000256" key="5">
    <source>
        <dbReference type="ARBA" id="ARBA00023136"/>
    </source>
</evidence>
<dbReference type="EMBL" id="AP026866">
    <property type="protein sequence ID" value="BDS07242.1"/>
    <property type="molecule type" value="Genomic_DNA"/>
</dbReference>
<evidence type="ECO:0000256" key="3">
    <source>
        <dbReference type="ARBA" id="ARBA00022692"/>
    </source>
</evidence>
<evidence type="ECO:0000313" key="7">
    <source>
        <dbReference type="EMBL" id="BDS07242.1"/>
    </source>
</evidence>
<evidence type="ECO:0000256" key="1">
    <source>
        <dbReference type="ARBA" id="ARBA00004141"/>
    </source>
</evidence>
<dbReference type="AlphaFoldDB" id="A0AAT9FMP5"/>
<evidence type="ECO:0000256" key="6">
    <source>
        <dbReference type="SAM" id="Phobius"/>
    </source>
</evidence>
<keyword evidence="3 6" id="KW-0812">Transmembrane</keyword>
<keyword evidence="4 6" id="KW-1133">Transmembrane helix</keyword>
<evidence type="ECO:0000256" key="2">
    <source>
        <dbReference type="ARBA" id="ARBA00010631"/>
    </source>
</evidence>
<feature type="transmembrane region" description="Helical" evidence="6">
    <location>
        <begin position="88"/>
        <end position="106"/>
    </location>
</feature>
<dbReference type="Gene3D" id="1.20.120.1630">
    <property type="match status" value="1"/>
</dbReference>
<feature type="transmembrane region" description="Helical" evidence="6">
    <location>
        <begin position="196"/>
        <end position="214"/>
    </location>
</feature>
<dbReference type="PANTHER" id="PTHR31040">
    <property type="entry name" value="NURIM"/>
    <property type="match status" value="1"/>
</dbReference>
<reference evidence="7" key="1">
    <citation type="submission" date="2024-07" db="EMBL/GenBank/DDBJ databases">
        <title>Complete genome sequence of Verrucomicrobiaceae bacterium NT6N.</title>
        <authorList>
            <person name="Huang C."/>
            <person name="Takami H."/>
            <person name="Hamasaki K."/>
        </authorList>
    </citation>
    <scope>NUCLEOTIDE SEQUENCE</scope>
    <source>
        <strain evidence="7">NT6N</strain>
    </source>
</reference>
<comment type="similarity">
    <text evidence="2">Belongs to the nurim family.</text>
</comment>
<dbReference type="KEGG" id="osu:NT6N_22820"/>
<comment type="subcellular location">
    <subcellularLocation>
        <location evidence="1">Membrane</location>
        <topology evidence="1">Multi-pass membrane protein</topology>
    </subcellularLocation>
</comment>
<dbReference type="GO" id="GO:0016020">
    <property type="term" value="C:membrane"/>
    <property type="evidence" value="ECO:0007669"/>
    <property type="project" value="UniProtKB-SubCell"/>
</dbReference>
<feature type="transmembrane region" description="Helical" evidence="6">
    <location>
        <begin position="118"/>
        <end position="141"/>
    </location>
</feature>
<dbReference type="InterPro" id="IPR033580">
    <property type="entry name" value="Nurim-like"/>
</dbReference>